<dbReference type="Proteomes" id="UP000708208">
    <property type="component" value="Unassembled WGS sequence"/>
</dbReference>
<evidence type="ECO:0000313" key="2">
    <source>
        <dbReference type="Proteomes" id="UP000708208"/>
    </source>
</evidence>
<gene>
    <name evidence="1" type="ORF">AFUS01_LOCUS13491</name>
</gene>
<comment type="caution">
    <text evidence="1">The sequence shown here is derived from an EMBL/GenBank/DDBJ whole genome shotgun (WGS) entry which is preliminary data.</text>
</comment>
<reference evidence="1" key="1">
    <citation type="submission" date="2021-06" db="EMBL/GenBank/DDBJ databases">
        <authorList>
            <person name="Hodson N. C."/>
            <person name="Mongue J. A."/>
            <person name="Jaron S. K."/>
        </authorList>
    </citation>
    <scope>NUCLEOTIDE SEQUENCE</scope>
</reference>
<evidence type="ECO:0000313" key="1">
    <source>
        <dbReference type="EMBL" id="CAG7724468.1"/>
    </source>
</evidence>
<accession>A0A8J2JRP3</accession>
<keyword evidence="2" id="KW-1185">Reference proteome</keyword>
<proteinExistence type="predicted"/>
<dbReference type="EMBL" id="CAJVCH010109991">
    <property type="protein sequence ID" value="CAG7724468.1"/>
    <property type="molecule type" value="Genomic_DNA"/>
</dbReference>
<dbReference type="AlphaFoldDB" id="A0A8J2JRP3"/>
<protein>
    <submittedName>
        <fullName evidence="1">Uncharacterized protein</fullName>
    </submittedName>
</protein>
<sequence>MLHPAKCHPPESTAMETIYLRRSLRFGGVSDCLMLSSSASLTVKHVLCEGMLSKLLCLQGRKICTDFTAIIDTSAHCAFAFVFGTVDCFHLLSELVHNNCQVE</sequence>
<name>A0A8J2JRP3_9HEXA</name>
<organism evidence="1 2">
    <name type="scientific">Allacma fusca</name>
    <dbReference type="NCBI Taxonomy" id="39272"/>
    <lineage>
        <taxon>Eukaryota</taxon>
        <taxon>Metazoa</taxon>
        <taxon>Ecdysozoa</taxon>
        <taxon>Arthropoda</taxon>
        <taxon>Hexapoda</taxon>
        <taxon>Collembola</taxon>
        <taxon>Symphypleona</taxon>
        <taxon>Sminthuridae</taxon>
        <taxon>Allacma</taxon>
    </lineage>
</organism>